<evidence type="ECO:0000313" key="2">
    <source>
        <dbReference type="EMBL" id="PJK27630.1"/>
    </source>
</evidence>
<keyword evidence="3" id="KW-1185">Reference proteome</keyword>
<comment type="caution">
    <text evidence="2">The sequence shown here is derived from an EMBL/GenBank/DDBJ whole genome shotgun (WGS) entry which is preliminary data.</text>
</comment>
<evidence type="ECO:0000256" key="1">
    <source>
        <dbReference type="SAM" id="MobiDB-lite"/>
    </source>
</evidence>
<dbReference type="GO" id="GO:0016787">
    <property type="term" value="F:hydrolase activity"/>
    <property type="evidence" value="ECO:0007669"/>
    <property type="project" value="UniProtKB-KW"/>
</dbReference>
<dbReference type="InterPro" id="IPR018550">
    <property type="entry name" value="Lipid-A_deacylase-rel"/>
</dbReference>
<name>A0A2M9FVZ5_9PROT</name>
<accession>A0A2M9FVZ5</accession>
<gene>
    <name evidence="2" type="ORF">CVT23_22235</name>
</gene>
<proteinExistence type="predicted"/>
<dbReference type="AlphaFoldDB" id="A0A2M9FVZ5"/>
<evidence type="ECO:0000313" key="3">
    <source>
        <dbReference type="Proteomes" id="UP000229498"/>
    </source>
</evidence>
<dbReference type="Proteomes" id="UP000229498">
    <property type="component" value="Unassembled WGS sequence"/>
</dbReference>
<keyword evidence="2" id="KW-0378">Hydrolase</keyword>
<dbReference type="EMBL" id="PHIG01000063">
    <property type="protein sequence ID" value="PJK27630.1"/>
    <property type="molecule type" value="Genomic_DNA"/>
</dbReference>
<sequence>MIPRSAPPGQGRTNGSRRRGDALSSDAGRQWRRALHRLALSCAAALACLGWTAAQPAAADPPSEGLLHEAKIGLLHHDTGGLWSGFRREDGLDISLELQFSRHWEVLGGRLRPALGATINTAGDTSKAYLDARWQYDFEAGPFVAFGLGAAVHNGDLAPRSADRKALGSRVLFHIPLEIGFRFAGRHSVSAYFDHVSNGFLADFNEGQDTIGVRYGIRF</sequence>
<organism evidence="2 3">
    <name type="scientific">Minwuia thermotolerans</name>
    <dbReference type="NCBI Taxonomy" id="2056226"/>
    <lineage>
        <taxon>Bacteria</taxon>
        <taxon>Pseudomonadati</taxon>
        <taxon>Pseudomonadota</taxon>
        <taxon>Alphaproteobacteria</taxon>
        <taxon>Minwuiales</taxon>
        <taxon>Minwuiaceae</taxon>
        <taxon>Minwuia</taxon>
    </lineage>
</organism>
<protein>
    <submittedName>
        <fullName evidence="2">Acyloxyacyl hydrolase</fullName>
    </submittedName>
</protein>
<feature type="region of interest" description="Disordered" evidence="1">
    <location>
        <begin position="1"/>
        <end position="25"/>
    </location>
</feature>
<dbReference type="Gene3D" id="2.40.160.20">
    <property type="match status" value="1"/>
</dbReference>
<reference evidence="2 3" key="1">
    <citation type="submission" date="2017-11" db="EMBL/GenBank/DDBJ databases">
        <title>Draft genome sequence of Rhizobiales bacterium SY3-13.</title>
        <authorList>
            <person name="Sun C."/>
        </authorList>
    </citation>
    <scope>NUCLEOTIDE SEQUENCE [LARGE SCALE GENOMIC DNA]</scope>
    <source>
        <strain evidence="2 3">SY3-13</strain>
    </source>
</reference>
<dbReference type="Pfam" id="PF09411">
    <property type="entry name" value="PagL"/>
    <property type="match status" value="1"/>
</dbReference>
<dbReference type="OrthoDB" id="8112769at2"/>